<dbReference type="Proteomes" id="UP000044377">
    <property type="component" value="Unassembled WGS sequence"/>
</dbReference>
<gene>
    <name evidence="1" type="ORF">BN1221_04740</name>
</gene>
<dbReference type="EMBL" id="CGIG01000001">
    <property type="protein sequence ID" value="CPR21182.1"/>
    <property type="molecule type" value="Genomic_DNA"/>
</dbReference>
<dbReference type="AlphaFoldDB" id="A0A0G4K273"/>
<protein>
    <submittedName>
        <fullName evidence="1">Uncharacterized protein</fullName>
    </submittedName>
</protein>
<organism evidence="1 2">
    <name type="scientific">Brenneria goodwinii</name>
    <dbReference type="NCBI Taxonomy" id="1109412"/>
    <lineage>
        <taxon>Bacteria</taxon>
        <taxon>Pseudomonadati</taxon>
        <taxon>Pseudomonadota</taxon>
        <taxon>Gammaproteobacteria</taxon>
        <taxon>Enterobacterales</taxon>
        <taxon>Pectobacteriaceae</taxon>
        <taxon>Brenneria</taxon>
    </lineage>
</organism>
<keyword evidence="2" id="KW-1185">Reference proteome</keyword>
<name>A0A0G4K273_9GAMM</name>
<sequence length="38" mass="4146">MALPVSMATATSALINMIDRQVKPYQPTRPTPLKSAVF</sequence>
<reference evidence="2" key="1">
    <citation type="submission" date="2015-01" db="EMBL/GenBank/DDBJ databases">
        <authorList>
            <person name="Paterson Steve"/>
        </authorList>
    </citation>
    <scope>NUCLEOTIDE SEQUENCE [LARGE SCALE GENOMIC DNA]</scope>
    <source>
        <strain evidence="2">OBR1</strain>
    </source>
</reference>
<evidence type="ECO:0000313" key="1">
    <source>
        <dbReference type="EMBL" id="CPR21182.1"/>
    </source>
</evidence>
<accession>A0A0G4K273</accession>
<proteinExistence type="predicted"/>
<evidence type="ECO:0000313" key="2">
    <source>
        <dbReference type="Proteomes" id="UP000044377"/>
    </source>
</evidence>